<keyword evidence="7 8" id="KW-0472">Membrane</keyword>
<evidence type="ECO:0000256" key="5">
    <source>
        <dbReference type="ARBA" id="ARBA00022737"/>
    </source>
</evidence>
<keyword evidence="4 8" id="KW-0812">Transmembrane</keyword>
<keyword evidence="3 9" id="KW-0813">Transport</keyword>
<evidence type="ECO:0000256" key="2">
    <source>
        <dbReference type="ARBA" id="ARBA00006375"/>
    </source>
</evidence>
<comment type="similarity">
    <text evidence="2 9">Belongs to the mitochondrial carrier (TC 2.A.29) family.</text>
</comment>
<evidence type="ECO:0000313" key="10">
    <source>
        <dbReference type="EMBL" id="CAD8695725.1"/>
    </source>
</evidence>
<dbReference type="AlphaFoldDB" id="A0A7S0X188"/>
<dbReference type="SUPFAM" id="SSF103506">
    <property type="entry name" value="Mitochondrial carrier"/>
    <property type="match status" value="1"/>
</dbReference>
<dbReference type="InterPro" id="IPR018108">
    <property type="entry name" value="MCP_transmembrane"/>
</dbReference>
<evidence type="ECO:0000256" key="3">
    <source>
        <dbReference type="ARBA" id="ARBA00022448"/>
    </source>
</evidence>
<organism evidence="10">
    <name type="scientific">Chlamydomonas leiostraca</name>
    <dbReference type="NCBI Taxonomy" id="1034604"/>
    <lineage>
        <taxon>Eukaryota</taxon>
        <taxon>Viridiplantae</taxon>
        <taxon>Chlorophyta</taxon>
        <taxon>core chlorophytes</taxon>
        <taxon>Chlorophyceae</taxon>
        <taxon>CS clade</taxon>
        <taxon>Chlamydomonadales</taxon>
        <taxon>Chlamydomonadaceae</taxon>
        <taxon>Chlamydomonas</taxon>
    </lineage>
</organism>
<feature type="repeat" description="Solcar" evidence="8">
    <location>
        <begin position="106"/>
        <end position="185"/>
    </location>
</feature>
<evidence type="ECO:0000256" key="1">
    <source>
        <dbReference type="ARBA" id="ARBA00004141"/>
    </source>
</evidence>
<evidence type="ECO:0000256" key="7">
    <source>
        <dbReference type="ARBA" id="ARBA00023136"/>
    </source>
</evidence>
<keyword evidence="5" id="KW-0677">Repeat</keyword>
<gene>
    <name evidence="10" type="ORF">CLEI1391_LOCUS19911</name>
</gene>
<evidence type="ECO:0000256" key="9">
    <source>
        <dbReference type="RuleBase" id="RU000488"/>
    </source>
</evidence>
<dbReference type="PANTHER" id="PTHR45667">
    <property type="entry name" value="S-ADENOSYLMETHIONINE MITOCHONDRIAL CARRIER PROTEIN"/>
    <property type="match status" value="1"/>
</dbReference>
<dbReference type="InterPro" id="IPR002067">
    <property type="entry name" value="MCP"/>
</dbReference>
<dbReference type="PROSITE" id="PS50920">
    <property type="entry name" value="SOLCAR"/>
    <property type="match status" value="3"/>
</dbReference>
<feature type="repeat" description="Solcar" evidence="8">
    <location>
        <begin position="285"/>
        <end position="371"/>
    </location>
</feature>
<evidence type="ECO:0000256" key="4">
    <source>
        <dbReference type="ARBA" id="ARBA00022692"/>
    </source>
</evidence>
<comment type="subcellular location">
    <subcellularLocation>
        <location evidence="1">Membrane</location>
        <topology evidence="1">Multi-pass membrane protein</topology>
    </subcellularLocation>
</comment>
<dbReference type="Gene3D" id="1.50.40.10">
    <property type="entry name" value="Mitochondrial carrier domain"/>
    <property type="match status" value="1"/>
</dbReference>
<reference evidence="10" key="1">
    <citation type="submission" date="2021-01" db="EMBL/GenBank/DDBJ databases">
        <authorList>
            <person name="Corre E."/>
            <person name="Pelletier E."/>
            <person name="Niang G."/>
            <person name="Scheremetjew M."/>
            <person name="Finn R."/>
            <person name="Kale V."/>
            <person name="Holt S."/>
            <person name="Cochrane G."/>
            <person name="Meng A."/>
            <person name="Brown T."/>
            <person name="Cohen L."/>
        </authorList>
    </citation>
    <scope>NUCLEOTIDE SEQUENCE</scope>
    <source>
        <strain evidence="10">SAG 11-49</strain>
    </source>
</reference>
<accession>A0A7S0X188</accession>
<evidence type="ECO:0000256" key="8">
    <source>
        <dbReference type="PROSITE-ProRule" id="PRU00282"/>
    </source>
</evidence>
<dbReference type="Pfam" id="PF00153">
    <property type="entry name" value="Mito_carr"/>
    <property type="match status" value="3"/>
</dbReference>
<evidence type="ECO:0008006" key="11">
    <source>
        <dbReference type="Google" id="ProtNLM"/>
    </source>
</evidence>
<dbReference type="GO" id="GO:0055085">
    <property type="term" value="P:transmembrane transport"/>
    <property type="evidence" value="ECO:0007669"/>
    <property type="project" value="InterPro"/>
</dbReference>
<dbReference type="PRINTS" id="PR00926">
    <property type="entry name" value="MITOCARRIER"/>
</dbReference>
<evidence type="ECO:0000256" key="6">
    <source>
        <dbReference type="ARBA" id="ARBA00022989"/>
    </source>
</evidence>
<proteinExistence type="inferred from homology"/>
<name>A0A7S0X188_9CHLO</name>
<dbReference type="InterPro" id="IPR023395">
    <property type="entry name" value="MCP_dom_sf"/>
</dbReference>
<dbReference type="GO" id="GO:0016020">
    <property type="term" value="C:membrane"/>
    <property type="evidence" value="ECO:0007669"/>
    <property type="project" value="UniProtKB-SubCell"/>
</dbReference>
<keyword evidence="6" id="KW-1133">Transmembrane helix</keyword>
<sequence length="392" mass="41137">MDAMGQQTLAWGGSSGDMEFSLSSSRGTKWMVHKPKRIGMSVGTSAMAHTPATLTPRARKPAAFASLTASGSQSGSGNAGAKVPLFMLASAAESKKQVATDAPAWRVAAGNLAAGAVAGCSVEAALYPIDTIKTRLQAMIGGGGIKALLQSGGGKGLYAGVWGNLAGVAPASAIFISVYEPVKKAVEQSVSQDQQYLGAVLAGMAAGTASSLVRVPTEVIKQRLQTKEFAGAMGAISHIMSKEGVRGLYAGYGAFMLRDLPFDAIEFVVYEQLKKAWTAFNKRELHAHETSLIGAFAGGFTGVVTTPLDVLKTRMMVQGASGRYSHVFDAMVKIAREEGAAAFMKGWQPRLMWISLGGFVFFPVLEASKKFFAPPPAPAPAPVVEEDKKKKK</sequence>
<dbReference type="EMBL" id="HBFB01035454">
    <property type="protein sequence ID" value="CAD8695725.1"/>
    <property type="molecule type" value="Transcribed_RNA"/>
</dbReference>
<feature type="repeat" description="Solcar" evidence="8">
    <location>
        <begin position="194"/>
        <end position="276"/>
    </location>
</feature>
<protein>
    <recommendedName>
        <fullName evidence="11">Mitochondrial carrier protein</fullName>
    </recommendedName>
</protein>